<protein>
    <submittedName>
        <fullName evidence="5">Putative Uncharacterized lipoprotein YbbD</fullName>
    </submittedName>
</protein>
<accession>A0A7Z7LEQ1</accession>
<evidence type="ECO:0000256" key="2">
    <source>
        <dbReference type="ARBA" id="ARBA00022801"/>
    </source>
</evidence>
<name>A0A7Z7LEQ1_9BACT</name>
<dbReference type="EMBL" id="LS974202">
    <property type="protein sequence ID" value="SSC12607.1"/>
    <property type="molecule type" value="Genomic_DNA"/>
</dbReference>
<gene>
    <name evidence="5" type="ORF">MESINF_1163</name>
</gene>
<evidence type="ECO:0000313" key="6">
    <source>
        <dbReference type="Proteomes" id="UP000250796"/>
    </source>
</evidence>
<dbReference type="GO" id="GO:0005975">
    <property type="term" value="P:carbohydrate metabolic process"/>
    <property type="evidence" value="ECO:0007669"/>
    <property type="project" value="InterPro"/>
</dbReference>
<dbReference type="InterPro" id="IPR050226">
    <property type="entry name" value="NagZ_Beta-hexosaminidase"/>
</dbReference>
<dbReference type="KEGG" id="minf:MESINF_1163"/>
<dbReference type="SUPFAM" id="SSF51445">
    <property type="entry name" value="(Trans)glycosidases"/>
    <property type="match status" value="1"/>
</dbReference>
<feature type="domain" description="Glycoside hydrolase family 3 N-terminal" evidence="4">
    <location>
        <begin position="45"/>
        <end position="325"/>
    </location>
</feature>
<dbReference type="InterPro" id="IPR017853">
    <property type="entry name" value="GH"/>
</dbReference>
<dbReference type="InterPro" id="IPR001764">
    <property type="entry name" value="Glyco_hydro_3_N"/>
</dbReference>
<sequence>MFIKSINSGIISRFFSFGFGLNEEKGAIGPSLINLLEEGVSAFNLSARNVVNPPSLWNLIGFIRERSGSIPFIMSDEEGGPVKRLVPGFTRGISHMGLAKAGPSMAYDMANCMAREASAVGVNVFFSPVLDCNSETANPIIGIRSFSADPHETALLGAEFCKGLHSAGVLTTGKHFPGHGATREDSHLCLPVVDISEKTFRSVHLFPFEKLIGEDHLDFLMTAHIVYPSIDDKPATLSRKILTTIAREELGFTGVIITDCLEMDAMKKIYGIERATVDAFNAGADMILLSHTPELQRKAIEAMKGAVEDGTIPMRRVKESLLRIEETREKLSRQDYPYCRADFSRALFAPDDSLQKALAEKSVVIWRNGGNIPLEKNSAIVLVELSPTVTGLNEVEVSSSVTRKIVSRFFKIERSYTLGYDTPPDKLVALEELVNSGASLVVITASRGSEQIKPLRETLERLAGKSGKSILISGRDPYDADTLEAFGASLATFGLLPDSIEAACMAICGELK</sequence>
<keyword evidence="2" id="KW-0378">Hydrolase</keyword>
<keyword evidence="5" id="KW-0449">Lipoprotein</keyword>
<evidence type="ECO:0000256" key="1">
    <source>
        <dbReference type="ARBA" id="ARBA00005336"/>
    </source>
</evidence>
<dbReference type="InterPro" id="IPR036962">
    <property type="entry name" value="Glyco_hydro_3_N_sf"/>
</dbReference>
<dbReference type="PANTHER" id="PTHR30480">
    <property type="entry name" value="BETA-HEXOSAMINIDASE-RELATED"/>
    <property type="match status" value="1"/>
</dbReference>
<proteinExistence type="inferred from homology"/>
<organism evidence="5 6">
    <name type="scientific">Mesotoga infera</name>
    <dbReference type="NCBI Taxonomy" id="1236046"/>
    <lineage>
        <taxon>Bacteria</taxon>
        <taxon>Thermotogati</taxon>
        <taxon>Thermotogota</taxon>
        <taxon>Thermotogae</taxon>
        <taxon>Kosmotogales</taxon>
        <taxon>Kosmotogaceae</taxon>
        <taxon>Mesotoga</taxon>
    </lineage>
</organism>
<keyword evidence="6" id="KW-1185">Reference proteome</keyword>
<evidence type="ECO:0000313" key="5">
    <source>
        <dbReference type="EMBL" id="SSC12607.1"/>
    </source>
</evidence>
<keyword evidence="3" id="KW-0326">Glycosidase</keyword>
<evidence type="ECO:0000256" key="3">
    <source>
        <dbReference type="ARBA" id="ARBA00023295"/>
    </source>
</evidence>
<dbReference type="Pfam" id="PF00933">
    <property type="entry name" value="Glyco_hydro_3"/>
    <property type="match status" value="1"/>
</dbReference>
<dbReference type="Proteomes" id="UP000250796">
    <property type="component" value="Chromosome MESINF"/>
</dbReference>
<evidence type="ECO:0000259" key="4">
    <source>
        <dbReference type="Pfam" id="PF00933"/>
    </source>
</evidence>
<dbReference type="GO" id="GO:0004553">
    <property type="term" value="F:hydrolase activity, hydrolyzing O-glycosyl compounds"/>
    <property type="evidence" value="ECO:0007669"/>
    <property type="project" value="InterPro"/>
</dbReference>
<reference evidence="5 6" key="1">
    <citation type="submission" date="2017-01" db="EMBL/GenBank/DDBJ databases">
        <authorList>
            <person name="Erauso G."/>
        </authorList>
    </citation>
    <scope>NUCLEOTIDE SEQUENCE [LARGE SCALE GENOMIC DNA]</scope>
    <source>
        <strain evidence="5">MESINF1</strain>
    </source>
</reference>
<comment type="similarity">
    <text evidence="1">Belongs to the glycosyl hydrolase 3 family.</text>
</comment>
<dbReference type="PANTHER" id="PTHR30480:SF16">
    <property type="entry name" value="GLYCOSIDE HYDROLASE FAMILY 3 DOMAIN PROTEIN"/>
    <property type="match status" value="1"/>
</dbReference>
<dbReference type="NCBIfam" id="NF003740">
    <property type="entry name" value="PRK05337.1"/>
    <property type="match status" value="1"/>
</dbReference>
<dbReference type="GO" id="GO:0009254">
    <property type="term" value="P:peptidoglycan turnover"/>
    <property type="evidence" value="ECO:0007669"/>
    <property type="project" value="TreeGrafter"/>
</dbReference>
<dbReference type="RefSeq" id="WP_169698897.1">
    <property type="nucleotide sequence ID" value="NZ_LS974202.1"/>
</dbReference>
<dbReference type="Gene3D" id="3.20.20.300">
    <property type="entry name" value="Glycoside hydrolase, family 3, N-terminal domain"/>
    <property type="match status" value="1"/>
</dbReference>
<dbReference type="AlphaFoldDB" id="A0A7Z7LEQ1"/>